<accession>S8DYD0</accession>
<feature type="compositionally biased region" description="Low complexity" evidence="2">
    <location>
        <begin position="307"/>
        <end position="323"/>
    </location>
</feature>
<feature type="compositionally biased region" description="Pro residues" evidence="2">
    <location>
        <begin position="154"/>
        <end position="163"/>
    </location>
</feature>
<protein>
    <submittedName>
        <fullName evidence="3">Uncharacterized protein</fullName>
    </submittedName>
</protein>
<feature type="region of interest" description="Disordered" evidence="2">
    <location>
        <begin position="737"/>
        <end position="813"/>
    </location>
</feature>
<feature type="region of interest" description="Disordered" evidence="2">
    <location>
        <begin position="126"/>
        <end position="166"/>
    </location>
</feature>
<feature type="coiled-coil region" evidence="1">
    <location>
        <begin position="1643"/>
        <end position="1775"/>
    </location>
</feature>
<sequence>MAGLPRQQHLPRLHIPPPLNAQQPISFDQHGPLFSPALPTSIQQGMHPPPFLNMNPLQTPMQTNFFPQPPPAPGRPSMHRSSPSMVQLAAAGIYHPGGIPMTPLGQVGFPAPLLGMPSFPPPFVPRSKRAPSVSAGGPPKAVLGGPQRKVSPNPGVPGPPHPAPTTKVKKHIVNLPKEIVPAEGDDTTPTRQSWARKPLLPSDVPPQIEVPPPDIRTAEPYPPDHWRLHLPNTVDVFLPGKGAWADMKQKIIEEKLERLGVERGGSASVPQIHAPHARAASISSPADPALLMFKLNKLQQSQNATASGSLSTSPQLPTSTSPGQLPPRFQGRHGHSMSLAQPPSFQSPVYNPSAAFNPFGPGATLGSDQIQRVSPVPARLDIQAPQGRAPANFATLAPPPPASRPESRPDFARGFGVEIPEEEEPEEEPRVPVEIREESVETEVEDAGNEEEDQDDVSTVAQSRIHSRHVSKLSVALSLCSVGGIIDDGTSSFVEAQRGPIPARSPDGSPVVEDVDEIDQDAVGEWTGSEDLRTGAETSEDESIGEWSNPSDEERARQERVQRRTLRRQRHQSQHEIETHTPRRLPNFPRPPDIAPTFVDQEDIVSNPSEDESRFSYRSHFPRPSSSGHGRPLPPLPEARPGSAPYSYHDPALAHSRGTSEQYTQPGGLHPPPVQPVVAPAPAPALRTETLNPFAKPFVFGAPPPLTTFNPLAINTQLGHIRAPSLGKPLSAAAPEFKPTFTFRPPPGVPQLTFSSPRPLPTPPLESAASPDRATAGREIQGREKRQRRGSSATLDDGEEESDGEGHNTMSSFKFPLDIAKAVSAPTSPPGGSLGLKETSLNAAAKPFTVSRYSGTLGPRPASEGDENTPPAGPSSEPGAAHDLPYPPTMKSKRAPIPLDFKHPVSTNTVPAGLFKALVSVDGDDRTRRTVRSRLSSRDIFEHSPRPSLDDLNMPPISHRISRNRMFNEPGLREPSPPNDIFTPERIVRRSSAPTRHLHRHGSDDDSGSDISLPPVNLSRRLEMQQYEQRLEYLLDEKFDIINHQLAQTRGAGGQATLSSETEAMISEVVSLFRAQLQASAAKELEDSQMDARGELDFEMMKGIIDQKHAESRALLQQDFRLMLAARSHDPAFLHFADELTSRTVNAVAGATSQLSMQMQAMEANRPPSDSQTIAHEVMRVLMPQIASLRPEPIDYESLTAQLTQSVKPHISQLIDLASDKRETAGLIVDRLRPLLPSLASPPPTIDEEGLVGRLTAEVRKIVAPLDAHEIKEQVSDLVVERLDSRLAVRDRALNVDALTDKVTQSVADLLAPIRDIQTAVDMLGERTPQSQSVPQELDLSAVRQDILAILSDLPQRLAAATDALGNAQAEFKSRAEKAEKESPDAKNLSQIEGAVREVAREQQRLISHTQEFSNFCDDIVKHINTLPEAMLEATRILQTAHADFSARDTSQKDAEEIRRLMATSAELQVQLAKARGQHGQVRVEKDMLADRLKATEAERDCLSARVENLQEGVTARASELTAAEAKNIELEEALARALERLKTADVQAQTGSQRNAQLQASNSQLSAEKQQLKAQIDSLDMRVAFVTREKDLVADELVAQRRQYEDLATQQNNWDELHAALQQMQALTKLVGQADTEELKELRRARDRSRTLETEHAALQRRVKEVESKLSASEKITQASKQSLVQAQQRAVEWERRAKEASNELEQVQQKYDNAEEARAQLDADYSLAKLQLEERDAEERLDKDRQNKLRDQIAALEAHVARLQAETDQANKAAAAAKVVQPKARYLGGNGNGNARAPARPDSRASTIYNETRAVTPTAQYKPSREPVVRSATPQQSVWDSIHAPRSTAASGPVTPQVNKKSHGYYRPQIPSPTPSNVSAAPTLGNDGWWS</sequence>
<evidence type="ECO:0000313" key="4">
    <source>
        <dbReference type="Proteomes" id="UP000015241"/>
    </source>
</evidence>
<proteinExistence type="predicted"/>
<feature type="compositionally biased region" description="Acidic residues" evidence="2">
    <location>
        <begin position="440"/>
        <end position="456"/>
    </location>
</feature>
<feature type="compositionally biased region" description="Basic and acidic residues" evidence="2">
    <location>
        <begin position="552"/>
        <end position="562"/>
    </location>
</feature>
<dbReference type="EMBL" id="KE504169">
    <property type="protein sequence ID" value="EPS98056.1"/>
    <property type="molecule type" value="Genomic_DNA"/>
</dbReference>
<feature type="region of interest" description="Disordered" evidence="2">
    <location>
        <begin position="990"/>
        <end position="1012"/>
    </location>
</feature>
<feature type="region of interest" description="Disordered" evidence="2">
    <location>
        <begin position="496"/>
        <end position="680"/>
    </location>
</feature>
<gene>
    <name evidence="3" type="ORF">FOMPIDRAFT_1165784</name>
</gene>
<dbReference type="PANTHER" id="PTHR10013:SF0">
    <property type="entry name" value="GENERAL VESICULAR TRANSPORT FACTOR P115"/>
    <property type="match status" value="1"/>
</dbReference>
<dbReference type="eggNOG" id="ENOG502SDVW">
    <property type="taxonomic scope" value="Eukaryota"/>
</dbReference>
<dbReference type="GO" id="GO:0012507">
    <property type="term" value="C:ER to Golgi transport vesicle membrane"/>
    <property type="evidence" value="ECO:0007669"/>
    <property type="project" value="TreeGrafter"/>
</dbReference>
<feature type="compositionally biased region" description="Polar residues" evidence="2">
    <location>
        <begin position="338"/>
        <end position="350"/>
    </location>
</feature>
<dbReference type="GO" id="GO:0006886">
    <property type="term" value="P:intracellular protein transport"/>
    <property type="evidence" value="ECO:0007669"/>
    <property type="project" value="TreeGrafter"/>
</dbReference>
<feature type="region of interest" description="Disordered" evidence="2">
    <location>
        <begin position="852"/>
        <end position="906"/>
    </location>
</feature>
<keyword evidence="4" id="KW-1185">Reference proteome</keyword>
<dbReference type="STRING" id="743788.S8DYD0"/>
<feature type="region of interest" description="Disordered" evidence="2">
    <location>
        <begin position="181"/>
        <end position="207"/>
    </location>
</feature>
<organism evidence="3 4">
    <name type="scientific">Fomitopsis schrenkii</name>
    <name type="common">Brown rot fungus</name>
    <dbReference type="NCBI Taxonomy" id="2126942"/>
    <lineage>
        <taxon>Eukaryota</taxon>
        <taxon>Fungi</taxon>
        <taxon>Dikarya</taxon>
        <taxon>Basidiomycota</taxon>
        <taxon>Agaricomycotina</taxon>
        <taxon>Agaricomycetes</taxon>
        <taxon>Polyporales</taxon>
        <taxon>Fomitopsis</taxon>
    </lineage>
</organism>
<feature type="region of interest" description="Disordered" evidence="2">
    <location>
        <begin position="393"/>
        <end position="465"/>
    </location>
</feature>
<feature type="region of interest" description="Disordered" evidence="2">
    <location>
        <begin position="1846"/>
        <end position="1893"/>
    </location>
</feature>
<name>S8DYD0_FOMSC</name>
<dbReference type="GO" id="GO:0048211">
    <property type="term" value="P:Golgi vesicle docking"/>
    <property type="evidence" value="ECO:0007669"/>
    <property type="project" value="TreeGrafter"/>
</dbReference>
<evidence type="ECO:0000256" key="1">
    <source>
        <dbReference type="SAM" id="Coils"/>
    </source>
</evidence>
<feature type="compositionally biased region" description="Acidic residues" evidence="2">
    <location>
        <begin position="513"/>
        <end position="522"/>
    </location>
</feature>
<dbReference type="InterPro" id="IPR024095">
    <property type="entry name" value="Vesicle_P115"/>
</dbReference>
<reference evidence="3 4" key="1">
    <citation type="journal article" date="2012" name="Science">
        <title>The Paleozoic origin of enzymatic lignin decomposition reconstructed from 31 fungal genomes.</title>
        <authorList>
            <person name="Floudas D."/>
            <person name="Binder M."/>
            <person name="Riley R."/>
            <person name="Barry K."/>
            <person name="Blanchette R.A."/>
            <person name="Henrissat B."/>
            <person name="Martinez A.T."/>
            <person name="Otillar R."/>
            <person name="Spatafora J.W."/>
            <person name="Yadav J.S."/>
            <person name="Aerts A."/>
            <person name="Benoit I."/>
            <person name="Boyd A."/>
            <person name="Carlson A."/>
            <person name="Copeland A."/>
            <person name="Coutinho P.M."/>
            <person name="de Vries R.P."/>
            <person name="Ferreira P."/>
            <person name="Findley K."/>
            <person name="Foster B."/>
            <person name="Gaskell J."/>
            <person name="Glotzer D."/>
            <person name="Gorecki P."/>
            <person name="Heitman J."/>
            <person name="Hesse C."/>
            <person name="Hori C."/>
            <person name="Igarashi K."/>
            <person name="Jurgens J.A."/>
            <person name="Kallen N."/>
            <person name="Kersten P."/>
            <person name="Kohler A."/>
            <person name="Kuees U."/>
            <person name="Kumar T.K.A."/>
            <person name="Kuo A."/>
            <person name="LaButti K."/>
            <person name="Larrondo L.F."/>
            <person name="Lindquist E."/>
            <person name="Ling A."/>
            <person name="Lombard V."/>
            <person name="Lucas S."/>
            <person name="Lundell T."/>
            <person name="Martin R."/>
            <person name="McLaughlin D.J."/>
            <person name="Morgenstern I."/>
            <person name="Morin E."/>
            <person name="Murat C."/>
            <person name="Nagy L.G."/>
            <person name="Nolan M."/>
            <person name="Ohm R.A."/>
            <person name="Patyshakuliyeva A."/>
            <person name="Rokas A."/>
            <person name="Ruiz-Duenas F.J."/>
            <person name="Sabat G."/>
            <person name="Salamov A."/>
            <person name="Samejima M."/>
            <person name="Schmutz J."/>
            <person name="Slot J.C."/>
            <person name="St John F."/>
            <person name="Stenlid J."/>
            <person name="Sun H."/>
            <person name="Sun S."/>
            <person name="Syed K."/>
            <person name="Tsang A."/>
            <person name="Wiebenga A."/>
            <person name="Young D."/>
            <person name="Pisabarro A."/>
            <person name="Eastwood D.C."/>
            <person name="Martin F."/>
            <person name="Cullen D."/>
            <person name="Grigoriev I.V."/>
            <person name="Hibbett D.S."/>
        </authorList>
    </citation>
    <scope>NUCLEOTIDE SEQUENCE</scope>
    <source>
        <strain evidence="4">FP-58527</strain>
    </source>
</reference>
<dbReference type="PANTHER" id="PTHR10013">
    <property type="entry name" value="GENERAL VESICULAR TRANSPORT FACTOR P115"/>
    <property type="match status" value="1"/>
</dbReference>
<keyword evidence="1" id="KW-0175">Coiled coil</keyword>
<dbReference type="GO" id="GO:0005783">
    <property type="term" value="C:endoplasmic reticulum"/>
    <property type="evidence" value="ECO:0007669"/>
    <property type="project" value="TreeGrafter"/>
</dbReference>
<feature type="region of interest" description="Disordered" evidence="2">
    <location>
        <begin position="303"/>
        <end position="353"/>
    </location>
</feature>
<feature type="coiled-coil region" evidence="1">
    <location>
        <begin position="1458"/>
        <end position="1590"/>
    </location>
</feature>
<feature type="region of interest" description="Disordered" evidence="2">
    <location>
        <begin position="1"/>
        <end position="82"/>
    </location>
</feature>
<dbReference type="HOGENOM" id="CLU_002021_0_0_1"/>
<feature type="compositionally biased region" description="Basic and acidic residues" evidence="2">
    <location>
        <begin position="428"/>
        <end position="439"/>
    </location>
</feature>
<dbReference type="GO" id="GO:0061025">
    <property type="term" value="P:membrane fusion"/>
    <property type="evidence" value="ECO:0007669"/>
    <property type="project" value="TreeGrafter"/>
</dbReference>
<feature type="compositionally biased region" description="Polar residues" evidence="2">
    <location>
        <begin position="55"/>
        <end position="66"/>
    </location>
</feature>
<feature type="compositionally biased region" description="Basic residues" evidence="2">
    <location>
        <begin position="563"/>
        <end position="572"/>
    </location>
</feature>
<dbReference type="GO" id="GO:0006888">
    <property type="term" value="P:endoplasmic reticulum to Golgi vesicle-mediated transport"/>
    <property type="evidence" value="ECO:0007669"/>
    <property type="project" value="TreeGrafter"/>
</dbReference>
<feature type="compositionally biased region" description="Pro residues" evidence="2">
    <location>
        <begin position="669"/>
        <end position="680"/>
    </location>
</feature>
<evidence type="ECO:0000313" key="3">
    <source>
        <dbReference type="EMBL" id="EPS98056.1"/>
    </source>
</evidence>
<feature type="region of interest" description="Disordered" evidence="2">
    <location>
        <begin position="1820"/>
        <end position="1839"/>
    </location>
</feature>
<dbReference type="InParanoid" id="S8DYD0"/>
<dbReference type="Proteomes" id="UP000015241">
    <property type="component" value="Unassembled WGS sequence"/>
</dbReference>
<evidence type="ECO:0000256" key="2">
    <source>
        <dbReference type="SAM" id="MobiDB-lite"/>
    </source>
</evidence>
<dbReference type="GO" id="GO:0005795">
    <property type="term" value="C:Golgi stack"/>
    <property type="evidence" value="ECO:0007669"/>
    <property type="project" value="TreeGrafter"/>
</dbReference>
<feature type="compositionally biased region" description="Polar residues" evidence="2">
    <location>
        <begin position="1850"/>
        <end position="1861"/>
    </location>
</feature>
<dbReference type="OrthoDB" id="3357224at2759"/>